<dbReference type="EMBL" id="JAKLWS010000050">
    <property type="protein sequence ID" value="MCG2590935.1"/>
    <property type="molecule type" value="Genomic_DNA"/>
</dbReference>
<reference evidence="1" key="2">
    <citation type="submission" date="2024-05" db="EMBL/GenBank/DDBJ databases">
        <title>Rhodohalobacter halophilus gen. nov., sp. nov., a moderately halophilic member of the family Balneolaceae.</title>
        <authorList>
            <person name="Xia J."/>
        </authorList>
    </citation>
    <scope>NUCLEOTIDE SEQUENCE</scope>
    <source>
        <strain evidence="1">WB101</strain>
    </source>
</reference>
<keyword evidence="2" id="KW-1185">Reference proteome</keyword>
<dbReference type="Proteomes" id="UP001165366">
    <property type="component" value="Unassembled WGS sequence"/>
</dbReference>
<name>A0ABS9KJA5_9BACT</name>
<reference evidence="1" key="1">
    <citation type="submission" date="2022-01" db="EMBL/GenBank/DDBJ databases">
        <authorList>
            <person name="Wang Y."/>
        </authorList>
    </citation>
    <scope>NUCLEOTIDE SEQUENCE</scope>
    <source>
        <strain evidence="1">WB101</strain>
    </source>
</reference>
<proteinExistence type="predicted"/>
<sequence length="60" mass="6603">MTNPEVSGPAIPGIIFNISLSISSDLRMYPFGLETIGGSRKPEDLRRPFITPALTFINRP</sequence>
<organism evidence="1 2">
    <name type="scientific">Rhodohalobacter sulfatireducens</name>
    <dbReference type="NCBI Taxonomy" id="2911366"/>
    <lineage>
        <taxon>Bacteria</taxon>
        <taxon>Pseudomonadati</taxon>
        <taxon>Balneolota</taxon>
        <taxon>Balneolia</taxon>
        <taxon>Balneolales</taxon>
        <taxon>Balneolaceae</taxon>
        <taxon>Rhodohalobacter</taxon>
    </lineage>
</organism>
<gene>
    <name evidence="1" type="ORF">L6773_20360</name>
</gene>
<evidence type="ECO:0000313" key="1">
    <source>
        <dbReference type="EMBL" id="MCG2590935.1"/>
    </source>
</evidence>
<comment type="caution">
    <text evidence="1">The sequence shown here is derived from an EMBL/GenBank/DDBJ whole genome shotgun (WGS) entry which is preliminary data.</text>
</comment>
<accession>A0ABS9KJA5</accession>
<evidence type="ECO:0000313" key="2">
    <source>
        <dbReference type="Proteomes" id="UP001165366"/>
    </source>
</evidence>
<protein>
    <submittedName>
        <fullName evidence="1">Uncharacterized protein</fullName>
    </submittedName>
</protein>